<evidence type="ECO:0000256" key="6">
    <source>
        <dbReference type="ARBA" id="ARBA00022833"/>
    </source>
</evidence>
<accession>A0AA38J8A9</accession>
<dbReference type="FunFam" id="3.30.160.60:FF:000744">
    <property type="entry name" value="zinc finger E-box-binding homeobox 1"/>
    <property type="match status" value="1"/>
</dbReference>
<dbReference type="SMART" id="SM00868">
    <property type="entry name" value="zf-AD"/>
    <property type="match status" value="1"/>
</dbReference>
<feature type="domain" description="C2H2-type" evidence="11">
    <location>
        <begin position="416"/>
        <end position="443"/>
    </location>
</feature>
<dbReference type="PANTHER" id="PTHR23226:SF416">
    <property type="entry name" value="FI01424P"/>
    <property type="match status" value="1"/>
</dbReference>
<evidence type="ECO:0000313" key="14">
    <source>
        <dbReference type="Proteomes" id="UP001168821"/>
    </source>
</evidence>
<keyword evidence="8" id="KW-0539">Nucleus</keyword>
<evidence type="ECO:0000256" key="5">
    <source>
        <dbReference type="ARBA" id="ARBA00022771"/>
    </source>
</evidence>
<feature type="binding site" evidence="10">
    <location>
        <position position="59"/>
    </location>
    <ligand>
        <name>Zn(2+)</name>
        <dbReference type="ChEBI" id="CHEBI:29105"/>
    </ligand>
</feature>
<dbReference type="FunFam" id="3.30.160.60:FF:000303">
    <property type="entry name" value="Zinc finger protein 41"/>
    <property type="match status" value="1"/>
</dbReference>
<feature type="binding site" evidence="10">
    <location>
        <position position="13"/>
    </location>
    <ligand>
        <name>Zn(2+)</name>
        <dbReference type="ChEBI" id="CHEBI:29105"/>
    </ligand>
</feature>
<feature type="domain" description="C2H2-type" evidence="11">
    <location>
        <begin position="500"/>
        <end position="527"/>
    </location>
</feature>
<evidence type="ECO:0000256" key="8">
    <source>
        <dbReference type="ARBA" id="ARBA00023242"/>
    </source>
</evidence>
<dbReference type="FunFam" id="3.30.160.60:FF:000145">
    <property type="entry name" value="Zinc finger protein 574"/>
    <property type="match status" value="1"/>
</dbReference>
<evidence type="ECO:0000256" key="1">
    <source>
        <dbReference type="ARBA" id="ARBA00004123"/>
    </source>
</evidence>
<feature type="binding site" evidence="10">
    <location>
        <position position="10"/>
    </location>
    <ligand>
        <name>Zn(2+)</name>
        <dbReference type="ChEBI" id="CHEBI:29105"/>
    </ligand>
</feature>
<dbReference type="PANTHER" id="PTHR23226">
    <property type="entry name" value="ZINC FINGER AND SCAN DOMAIN-CONTAINING"/>
    <property type="match status" value="1"/>
</dbReference>
<comment type="caution">
    <text evidence="13">The sequence shown here is derived from an EMBL/GenBank/DDBJ whole genome shotgun (WGS) entry which is preliminary data.</text>
</comment>
<dbReference type="GO" id="GO:0000981">
    <property type="term" value="F:DNA-binding transcription factor activity, RNA polymerase II-specific"/>
    <property type="evidence" value="ECO:0007669"/>
    <property type="project" value="TreeGrafter"/>
</dbReference>
<dbReference type="EMBL" id="JALNTZ010000001">
    <property type="protein sequence ID" value="KAJ3665729.1"/>
    <property type="molecule type" value="Genomic_DNA"/>
</dbReference>
<feature type="binding site" evidence="10">
    <location>
        <position position="62"/>
    </location>
    <ligand>
        <name>Zn(2+)</name>
        <dbReference type="ChEBI" id="CHEBI:29105"/>
    </ligand>
</feature>
<evidence type="ECO:0000313" key="13">
    <source>
        <dbReference type="EMBL" id="KAJ3665729.1"/>
    </source>
</evidence>
<dbReference type="InterPro" id="IPR012934">
    <property type="entry name" value="Znf_AD"/>
</dbReference>
<evidence type="ECO:0000256" key="9">
    <source>
        <dbReference type="PROSITE-ProRule" id="PRU00042"/>
    </source>
</evidence>
<evidence type="ECO:0000256" key="7">
    <source>
        <dbReference type="ARBA" id="ARBA00023125"/>
    </source>
</evidence>
<keyword evidence="6 10" id="KW-0862">Zinc</keyword>
<dbReference type="SUPFAM" id="SSF57716">
    <property type="entry name" value="Glucocorticoid receptor-like (DNA-binding domain)"/>
    <property type="match status" value="1"/>
</dbReference>
<keyword evidence="5 9" id="KW-0863">Zinc-finger</keyword>
<keyword evidence="14" id="KW-1185">Reference proteome</keyword>
<dbReference type="FunFam" id="3.30.160.60:FF:001004">
    <property type="entry name" value="Zinc finger protein 426"/>
    <property type="match status" value="1"/>
</dbReference>
<feature type="domain" description="C2H2-type" evidence="11">
    <location>
        <begin position="332"/>
        <end position="359"/>
    </location>
</feature>
<keyword evidence="4" id="KW-0677">Repeat</keyword>
<dbReference type="InterPro" id="IPR013087">
    <property type="entry name" value="Znf_C2H2_type"/>
</dbReference>
<feature type="domain" description="C2H2-type" evidence="11">
    <location>
        <begin position="444"/>
        <end position="471"/>
    </location>
</feature>
<dbReference type="FunFam" id="3.30.160.60:FF:000512">
    <property type="entry name" value="zinc finger protein 197 isoform X1"/>
    <property type="match status" value="1"/>
</dbReference>
<dbReference type="GO" id="GO:0008270">
    <property type="term" value="F:zinc ion binding"/>
    <property type="evidence" value="ECO:0007669"/>
    <property type="project" value="UniProtKB-UniRule"/>
</dbReference>
<evidence type="ECO:0000256" key="10">
    <source>
        <dbReference type="PROSITE-ProRule" id="PRU01263"/>
    </source>
</evidence>
<sequence>MFEENSRNLCRACLTETGEFQSIFVPDEETGLSIHLSEMIMAFASVQVTLGDGLPETICSTCAKDTVKLYLYKLKCEESDKTLRNQLGKSPPIEPCTAEEKPCVEDNDNVDVFNIVIKPELNSEDSQIHQDVDDDYDGFNIQEKSDSDVEATELIPNNSGEFKCPHCHKIFNKETTLNRHVKTHTAIKAYKCNICNKSFSRNDLLLRHKIAHAMKMADQSFEYDNNSDDADQDDEGETVVVKTETALYPCAECNLIFVKRDELDAHVQEHKGKSDIICKICGKKFSKQAHLNRHMKIHSQNKPYVCSTCNKGFVRSEQLNNHMNIHSGIKPHVCAICLKGFNQISNLKDHMRTHNGEKPFLCSTCGKGFNQLGNLRQHTIRHSGIKAHLCSTCGNGFASKGELSAHLRKHTGARPFVCPICNHGFTTSSSLTKHKRIHSGEKPYECDVCKMKFSRSGILARHKRTHTGEKPYVCKFCTKAFSQSNDLTSHLRIHTGEKPYICDVCGQAFRQSSALKTHKKTHIDRNPILDTKPLIGVLHAPFYNVNSIMNAN</sequence>
<feature type="domain" description="C2H2-type" evidence="11">
    <location>
        <begin position="248"/>
        <end position="275"/>
    </location>
</feature>
<dbReference type="Proteomes" id="UP001168821">
    <property type="component" value="Unassembled WGS sequence"/>
</dbReference>
<name>A0AA38J8A9_9CUCU</name>
<dbReference type="PROSITE" id="PS00028">
    <property type="entry name" value="ZINC_FINGER_C2H2_1"/>
    <property type="match status" value="12"/>
</dbReference>
<dbReference type="InterPro" id="IPR036236">
    <property type="entry name" value="Znf_C2H2_sf"/>
</dbReference>
<dbReference type="Pfam" id="PF13894">
    <property type="entry name" value="zf-C2H2_4"/>
    <property type="match status" value="1"/>
</dbReference>
<dbReference type="SMART" id="SM00355">
    <property type="entry name" value="ZnF_C2H2"/>
    <property type="match status" value="12"/>
</dbReference>
<dbReference type="AlphaFoldDB" id="A0AA38J8A9"/>
<dbReference type="PROSITE" id="PS51915">
    <property type="entry name" value="ZAD"/>
    <property type="match status" value="1"/>
</dbReference>
<organism evidence="13 14">
    <name type="scientific">Zophobas morio</name>
    <dbReference type="NCBI Taxonomy" id="2755281"/>
    <lineage>
        <taxon>Eukaryota</taxon>
        <taxon>Metazoa</taxon>
        <taxon>Ecdysozoa</taxon>
        <taxon>Arthropoda</taxon>
        <taxon>Hexapoda</taxon>
        <taxon>Insecta</taxon>
        <taxon>Pterygota</taxon>
        <taxon>Neoptera</taxon>
        <taxon>Endopterygota</taxon>
        <taxon>Coleoptera</taxon>
        <taxon>Polyphaga</taxon>
        <taxon>Cucujiformia</taxon>
        <taxon>Tenebrionidae</taxon>
        <taxon>Zophobas</taxon>
    </lineage>
</organism>
<feature type="domain" description="C2H2-type" evidence="11">
    <location>
        <begin position="162"/>
        <end position="189"/>
    </location>
</feature>
<feature type="domain" description="ZAD" evidence="12">
    <location>
        <begin position="8"/>
        <end position="86"/>
    </location>
</feature>
<feature type="domain" description="C2H2-type" evidence="11">
    <location>
        <begin position="472"/>
        <end position="499"/>
    </location>
</feature>
<feature type="domain" description="C2H2-type" evidence="11">
    <location>
        <begin position="190"/>
        <end position="217"/>
    </location>
</feature>
<dbReference type="FunFam" id="3.30.160.60:FF:001397">
    <property type="entry name" value="Datilografo, isoform A"/>
    <property type="match status" value="1"/>
</dbReference>
<dbReference type="PROSITE" id="PS50157">
    <property type="entry name" value="ZINC_FINGER_C2H2_2"/>
    <property type="match status" value="12"/>
</dbReference>
<proteinExistence type="inferred from homology"/>
<evidence type="ECO:0000256" key="2">
    <source>
        <dbReference type="ARBA" id="ARBA00006991"/>
    </source>
</evidence>
<dbReference type="GO" id="GO:0005634">
    <property type="term" value="C:nucleus"/>
    <property type="evidence" value="ECO:0007669"/>
    <property type="project" value="UniProtKB-SubCell"/>
</dbReference>
<feature type="domain" description="C2H2-type" evidence="11">
    <location>
        <begin position="388"/>
        <end position="415"/>
    </location>
</feature>
<keyword evidence="7" id="KW-0238">DNA-binding</keyword>
<protein>
    <submittedName>
        <fullName evidence="13">Uncharacterized protein</fullName>
    </submittedName>
</protein>
<dbReference type="FunFam" id="3.30.160.60:FF:003288">
    <property type="entry name" value="Uncharacterized protein"/>
    <property type="match status" value="1"/>
</dbReference>
<evidence type="ECO:0000259" key="12">
    <source>
        <dbReference type="PROSITE" id="PS51915"/>
    </source>
</evidence>
<dbReference type="SUPFAM" id="SSF57667">
    <property type="entry name" value="beta-beta-alpha zinc fingers"/>
    <property type="match status" value="6"/>
</dbReference>
<comment type="similarity">
    <text evidence="2">Belongs to the krueppel C2H2-type zinc-finger protein family.</text>
</comment>
<dbReference type="Gene3D" id="3.40.1800.20">
    <property type="match status" value="1"/>
</dbReference>
<keyword evidence="3 10" id="KW-0479">Metal-binding</keyword>
<evidence type="ECO:0000256" key="4">
    <source>
        <dbReference type="ARBA" id="ARBA00022737"/>
    </source>
</evidence>
<dbReference type="Pfam" id="PF07776">
    <property type="entry name" value="zf-AD"/>
    <property type="match status" value="1"/>
</dbReference>
<feature type="domain" description="C2H2-type" evidence="11">
    <location>
        <begin position="360"/>
        <end position="387"/>
    </location>
</feature>
<gene>
    <name evidence="13" type="ORF">Zmor_001209</name>
</gene>
<dbReference type="GO" id="GO:0000978">
    <property type="term" value="F:RNA polymerase II cis-regulatory region sequence-specific DNA binding"/>
    <property type="evidence" value="ECO:0007669"/>
    <property type="project" value="TreeGrafter"/>
</dbReference>
<dbReference type="Gene3D" id="3.30.160.60">
    <property type="entry name" value="Classic Zinc Finger"/>
    <property type="match status" value="11"/>
</dbReference>
<evidence type="ECO:0000256" key="3">
    <source>
        <dbReference type="ARBA" id="ARBA00022723"/>
    </source>
</evidence>
<reference evidence="13" key="1">
    <citation type="journal article" date="2023" name="G3 (Bethesda)">
        <title>Whole genome assemblies of Zophobas morio and Tenebrio molitor.</title>
        <authorList>
            <person name="Kaur S."/>
            <person name="Stinson S.A."/>
            <person name="diCenzo G.C."/>
        </authorList>
    </citation>
    <scope>NUCLEOTIDE SEQUENCE</scope>
    <source>
        <strain evidence="13">QUZm001</strain>
    </source>
</reference>
<feature type="domain" description="C2H2-type" evidence="11">
    <location>
        <begin position="276"/>
        <end position="303"/>
    </location>
</feature>
<comment type="subcellular location">
    <subcellularLocation>
        <location evidence="1">Nucleus</location>
    </subcellularLocation>
</comment>
<dbReference type="Pfam" id="PF00096">
    <property type="entry name" value="zf-C2H2"/>
    <property type="match status" value="10"/>
</dbReference>
<feature type="domain" description="C2H2-type" evidence="11">
    <location>
        <begin position="304"/>
        <end position="331"/>
    </location>
</feature>
<dbReference type="FunFam" id="3.30.160.60:FF:000557">
    <property type="entry name" value="zinc finger and SCAN domain-containing protein 29"/>
    <property type="match status" value="1"/>
</dbReference>
<evidence type="ECO:0000259" key="11">
    <source>
        <dbReference type="PROSITE" id="PS50157"/>
    </source>
</evidence>